<protein>
    <submittedName>
        <fullName evidence="8">Cytochrome c</fullName>
    </submittedName>
</protein>
<evidence type="ECO:0000256" key="4">
    <source>
        <dbReference type="ARBA" id="ARBA00022989"/>
    </source>
</evidence>
<evidence type="ECO:0000256" key="3">
    <source>
        <dbReference type="ARBA" id="ARBA00022692"/>
    </source>
</evidence>
<comment type="caution">
    <text evidence="8">The sequence shown here is derived from an EMBL/GenBank/DDBJ whole genome shotgun (WGS) entry which is preliminary data.</text>
</comment>
<feature type="signal peptide" evidence="6">
    <location>
        <begin position="1"/>
        <end position="22"/>
    </location>
</feature>
<name>A0AAQ1G691_9GAMM</name>
<evidence type="ECO:0000313" key="8">
    <source>
        <dbReference type="EMBL" id="SEG03737.1"/>
    </source>
</evidence>
<evidence type="ECO:0000313" key="9">
    <source>
        <dbReference type="Proteomes" id="UP000243518"/>
    </source>
</evidence>
<keyword evidence="3" id="KW-0812">Transmembrane</keyword>
<keyword evidence="2" id="KW-1003">Cell membrane</keyword>
<sequence>MKNIITASLALLSMLLCSQLIAAEGEQEQRANALLERAAEFLKAEGERSFAVFSRQGDFTESDLYVFVIDRSGVMVASGGPSRVLIGRNIASLLDDHLQETFQQVLAVEEADGVQVSEYRWLNWQQGKEERKKAFYRVVNDYIVAVGYYLPRTGKQGALAMLDRVVEALTTNQQATIARINDLDSAFYQDDLYPFVVDGDTRRFVAHGYNPGLIGTRFDTLRDHAGNPLGDPVLALMTGKDEAEFSYQWRNPVTQQVESKTIAIRRLGNLLACVGWYTE</sequence>
<comment type="subcellular location">
    <subcellularLocation>
        <location evidence="1">Cell membrane</location>
        <topology evidence="1">Multi-pass membrane protein</topology>
    </subcellularLocation>
</comment>
<dbReference type="RefSeq" id="WP_088274938.1">
    <property type="nucleotide sequence ID" value="NZ_FNVE01000003.1"/>
</dbReference>
<evidence type="ECO:0000256" key="5">
    <source>
        <dbReference type="ARBA" id="ARBA00023136"/>
    </source>
</evidence>
<keyword evidence="6" id="KW-0732">Signal</keyword>
<reference evidence="8 9" key="1">
    <citation type="submission" date="2016-10" db="EMBL/GenBank/DDBJ databases">
        <authorList>
            <person name="Varghese N."/>
            <person name="Submissions S."/>
        </authorList>
    </citation>
    <scope>NUCLEOTIDE SEQUENCE [LARGE SCALE GENOMIC DNA]</scope>
    <source>
        <strain evidence="8 9">CECT 8317</strain>
    </source>
</reference>
<dbReference type="InterPro" id="IPR033480">
    <property type="entry name" value="sCache_2"/>
</dbReference>
<keyword evidence="5" id="KW-0472">Membrane</keyword>
<dbReference type="Gene3D" id="3.30.450.20">
    <property type="entry name" value="PAS domain"/>
    <property type="match status" value="2"/>
</dbReference>
<organism evidence="8 9">
    <name type="scientific">Halopseudomonas aestusnigri</name>
    <dbReference type="NCBI Taxonomy" id="857252"/>
    <lineage>
        <taxon>Bacteria</taxon>
        <taxon>Pseudomonadati</taxon>
        <taxon>Pseudomonadota</taxon>
        <taxon>Gammaproteobacteria</taxon>
        <taxon>Pseudomonadales</taxon>
        <taxon>Pseudomonadaceae</taxon>
        <taxon>Halopseudomonas</taxon>
    </lineage>
</organism>
<feature type="domain" description="Single Cache" evidence="7">
    <location>
        <begin position="53"/>
        <end position="147"/>
    </location>
</feature>
<proteinExistence type="predicted"/>
<feature type="domain" description="Single Cache" evidence="7">
    <location>
        <begin position="173"/>
        <end position="262"/>
    </location>
</feature>
<keyword evidence="9" id="KW-1185">Reference proteome</keyword>
<dbReference type="Proteomes" id="UP000243518">
    <property type="component" value="Unassembled WGS sequence"/>
</dbReference>
<dbReference type="Pfam" id="PF17200">
    <property type="entry name" value="sCache_2"/>
    <property type="match status" value="2"/>
</dbReference>
<evidence type="ECO:0000259" key="7">
    <source>
        <dbReference type="Pfam" id="PF17200"/>
    </source>
</evidence>
<feature type="chain" id="PRO_5042936204" evidence="6">
    <location>
        <begin position="23"/>
        <end position="279"/>
    </location>
</feature>
<evidence type="ECO:0000256" key="6">
    <source>
        <dbReference type="SAM" id="SignalP"/>
    </source>
</evidence>
<keyword evidence="4" id="KW-1133">Transmembrane helix</keyword>
<dbReference type="EMBL" id="FNVE01000003">
    <property type="protein sequence ID" value="SEG03737.1"/>
    <property type="molecule type" value="Genomic_DNA"/>
</dbReference>
<accession>A0AAQ1G691</accession>
<evidence type="ECO:0000256" key="1">
    <source>
        <dbReference type="ARBA" id="ARBA00004651"/>
    </source>
</evidence>
<dbReference type="GO" id="GO:0005886">
    <property type="term" value="C:plasma membrane"/>
    <property type="evidence" value="ECO:0007669"/>
    <property type="project" value="UniProtKB-SubCell"/>
</dbReference>
<dbReference type="AlphaFoldDB" id="A0AAQ1G691"/>
<gene>
    <name evidence="8" type="ORF">SAMN05216586_10335</name>
</gene>
<evidence type="ECO:0000256" key="2">
    <source>
        <dbReference type="ARBA" id="ARBA00022475"/>
    </source>
</evidence>